<reference evidence="1 2" key="1">
    <citation type="submission" date="2020-03" db="EMBL/GenBank/DDBJ databases">
        <title>Complete genome sequence of Orbus sp. IPMB12 (BCRC 80908).</title>
        <authorList>
            <person name="Lo W.-S."/>
            <person name="Chang T.-H."/>
            <person name="Kuo C.-H."/>
        </authorList>
    </citation>
    <scope>NUCLEOTIDE SEQUENCE [LARGE SCALE GENOMIC DNA]</scope>
    <source>
        <strain evidence="1 2">IPMB12</strain>
    </source>
</reference>
<dbReference type="Gene3D" id="2.30.110.10">
    <property type="entry name" value="Electron Transport, Fmn-binding Protein, Chain A"/>
    <property type="match status" value="1"/>
</dbReference>
<dbReference type="InterPro" id="IPR012349">
    <property type="entry name" value="Split_barrel_FMN-bd"/>
</dbReference>
<dbReference type="KEGG" id="orb:IPMB12_02140"/>
<dbReference type="PANTHER" id="PTHR34071">
    <property type="entry name" value="5-NITROIMIDAZOLE ANTIBIOTICS RESISTANCE PROTEIN, NIMA-FAMILY-RELATED PROTEIN-RELATED"/>
    <property type="match status" value="1"/>
</dbReference>
<dbReference type="Proteomes" id="UP000501168">
    <property type="component" value="Chromosome"/>
</dbReference>
<sequence>MRRRDREIKDINKITDILNQADVLRLALHDGQYPYIVPVNFWYQQDENQHITLYAHGANQGKKLNLIQQNPSIGFEVDTNHQLITADKACMYSYSYSSIIGQGQATLITDPQEKISTLLQLMRKNVPDKTFTLSESDVRPVTVITIEVISLTAKEHAMKAKQD</sequence>
<dbReference type="RefSeq" id="WP_166914497.1">
    <property type="nucleotide sequence ID" value="NZ_CP050253.1"/>
</dbReference>
<proteinExistence type="predicted"/>
<evidence type="ECO:0000313" key="1">
    <source>
        <dbReference type="EMBL" id="QIQ20587.1"/>
    </source>
</evidence>
<accession>A0A6G9I9S4</accession>
<dbReference type="PANTHER" id="PTHR34071:SF2">
    <property type="entry name" value="FLAVIN-NUCLEOTIDE-BINDING PROTEIN"/>
    <property type="match status" value="1"/>
</dbReference>
<evidence type="ECO:0000313" key="2">
    <source>
        <dbReference type="Proteomes" id="UP000501168"/>
    </source>
</evidence>
<dbReference type="InParanoid" id="A0A6G9I9S4"/>
<keyword evidence="2" id="KW-1185">Reference proteome</keyword>
<dbReference type="SUPFAM" id="SSF50475">
    <property type="entry name" value="FMN-binding split barrel"/>
    <property type="match status" value="1"/>
</dbReference>
<organism evidence="1 2">
    <name type="scientific">Zophobihabitans entericus</name>
    <dbReference type="NCBI Taxonomy" id="1635327"/>
    <lineage>
        <taxon>Bacteria</taxon>
        <taxon>Pseudomonadati</taxon>
        <taxon>Pseudomonadota</taxon>
        <taxon>Gammaproteobacteria</taxon>
        <taxon>Orbales</taxon>
        <taxon>Orbaceae</taxon>
        <taxon>Zophobihabitans</taxon>
    </lineage>
</organism>
<dbReference type="InterPro" id="IPR024747">
    <property type="entry name" value="Pyridox_Oxase-rel"/>
</dbReference>
<dbReference type="EMBL" id="CP050253">
    <property type="protein sequence ID" value="QIQ20587.1"/>
    <property type="molecule type" value="Genomic_DNA"/>
</dbReference>
<dbReference type="Pfam" id="PF12900">
    <property type="entry name" value="Pyridox_ox_2"/>
    <property type="match status" value="1"/>
</dbReference>
<dbReference type="AlphaFoldDB" id="A0A6G9I9S4"/>
<gene>
    <name evidence="1" type="ORF">IPMB12_02140</name>
</gene>
<name>A0A6G9I9S4_9GAMM</name>
<protein>
    <submittedName>
        <fullName evidence="1">Pyridoxamine 5'-phosphate oxidase family protein</fullName>
    </submittedName>
</protein>